<organism evidence="2 3">
    <name type="scientific">Amnibacterium flavum</name>
    <dbReference type="NCBI Taxonomy" id="2173173"/>
    <lineage>
        <taxon>Bacteria</taxon>
        <taxon>Bacillati</taxon>
        <taxon>Actinomycetota</taxon>
        <taxon>Actinomycetes</taxon>
        <taxon>Micrococcales</taxon>
        <taxon>Microbacteriaceae</taxon>
        <taxon>Amnibacterium</taxon>
    </lineage>
</organism>
<dbReference type="Proteomes" id="UP000244893">
    <property type="component" value="Unassembled WGS sequence"/>
</dbReference>
<reference evidence="2 3" key="1">
    <citation type="submission" date="2018-05" db="EMBL/GenBank/DDBJ databases">
        <title>Amnibacterium sp. M8JJ-5, whole genome shotgun sequence.</title>
        <authorList>
            <person name="Tuo L."/>
        </authorList>
    </citation>
    <scope>NUCLEOTIDE SEQUENCE [LARGE SCALE GENOMIC DNA]</scope>
    <source>
        <strain evidence="2 3">M8JJ-5</strain>
    </source>
</reference>
<dbReference type="OrthoDB" id="8478044at2"/>
<dbReference type="AlphaFoldDB" id="A0A2V1HQB5"/>
<dbReference type="EMBL" id="QEOP01000002">
    <property type="protein sequence ID" value="PVZ94725.1"/>
    <property type="molecule type" value="Genomic_DNA"/>
</dbReference>
<protein>
    <submittedName>
        <fullName evidence="2">Sugar ABC transporter substrate-binding protein</fullName>
    </submittedName>
</protein>
<feature type="signal peptide" evidence="1">
    <location>
        <begin position="1"/>
        <end position="20"/>
    </location>
</feature>
<sequence>MKRRILTMVGMGAAASLLLAGCAGGGAGSDGSASGDVTIEFSQWWEVELKEGVMRDLMDRFEADNPGIKVELISNPYAATMEQEIAGAATGTLADVVSINGTTVYDLYEQGAITDLSALMEDADFDTDTLVSNDQIDGSTYLVRALNFTYPMYYNTDLLEAAGITEIPSTRSEFVAAAEAVTNPDTGTYAWSLPINVQSPAGFDPQSWLWASGGRFLDDGTPDFESEDVKDTLAFLQDQYQSGFITPGAFTQQEQDKVEEFTAGRNGMMIGSLAHINGIRESNPDLNFTLGAVPAEDGYTGTRGLAGATWGLGIAENSEHKAEAWKLIEWIMSTDVNAELATEAIGFPGNVDSVPGYLDGDELFQQAFDLYQDSELVTELDGLPLGTDLLRNLNENLVKLLDGDADVDTTAAALQEYWTDVLK</sequence>
<evidence type="ECO:0000256" key="1">
    <source>
        <dbReference type="SAM" id="SignalP"/>
    </source>
</evidence>
<evidence type="ECO:0000313" key="2">
    <source>
        <dbReference type="EMBL" id="PVZ94725.1"/>
    </source>
</evidence>
<dbReference type="PANTHER" id="PTHR43649:SF12">
    <property type="entry name" value="DIACETYLCHITOBIOSE BINDING PROTEIN DASA"/>
    <property type="match status" value="1"/>
</dbReference>
<feature type="chain" id="PRO_5039288306" evidence="1">
    <location>
        <begin position="21"/>
        <end position="423"/>
    </location>
</feature>
<keyword evidence="1" id="KW-0732">Signal</keyword>
<comment type="caution">
    <text evidence="2">The sequence shown here is derived from an EMBL/GenBank/DDBJ whole genome shotgun (WGS) entry which is preliminary data.</text>
</comment>
<gene>
    <name evidence="2" type="ORF">DDQ50_13675</name>
</gene>
<dbReference type="InterPro" id="IPR006059">
    <property type="entry name" value="SBP"/>
</dbReference>
<dbReference type="CDD" id="cd13585">
    <property type="entry name" value="PBP2_TMBP_like"/>
    <property type="match status" value="1"/>
</dbReference>
<dbReference type="SUPFAM" id="SSF53850">
    <property type="entry name" value="Periplasmic binding protein-like II"/>
    <property type="match status" value="1"/>
</dbReference>
<dbReference type="Pfam" id="PF13416">
    <property type="entry name" value="SBP_bac_8"/>
    <property type="match status" value="1"/>
</dbReference>
<name>A0A2V1HQB5_9MICO</name>
<accession>A0A2V1HQB5</accession>
<proteinExistence type="predicted"/>
<dbReference type="Gene3D" id="3.40.190.10">
    <property type="entry name" value="Periplasmic binding protein-like II"/>
    <property type="match status" value="1"/>
</dbReference>
<dbReference type="RefSeq" id="WP_116757236.1">
    <property type="nucleotide sequence ID" value="NZ_JBHUEX010000001.1"/>
</dbReference>
<evidence type="ECO:0000313" key="3">
    <source>
        <dbReference type="Proteomes" id="UP000244893"/>
    </source>
</evidence>
<keyword evidence="3" id="KW-1185">Reference proteome</keyword>
<dbReference type="InterPro" id="IPR050490">
    <property type="entry name" value="Bact_solute-bd_prot1"/>
</dbReference>
<dbReference type="PANTHER" id="PTHR43649">
    <property type="entry name" value="ARABINOSE-BINDING PROTEIN-RELATED"/>
    <property type="match status" value="1"/>
</dbReference>
<dbReference type="PROSITE" id="PS51257">
    <property type="entry name" value="PROKAR_LIPOPROTEIN"/>
    <property type="match status" value="1"/>
</dbReference>